<feature type="region of interest" description="Disordered" evidence="1">
    <location>
        <begin position="1"/>
        <end position="25"/>
    </location>
</feature>
<proteinExistence type="predicted"/>
<evidence type="ECO:0000313" key="2">
    <source>
        <dbReference type="EMBL" id="CAJ0570720.1"/>
    </source>
</evidence>
<gene>
    <name evidence="2" type="ORF">MSPICULIGERA_LOCUS9157</name>
</gene>
<protein>
    <submittedName>
        <fullName evidence="2">Uncharacterized protein</fullName>
    </submittedName>
</protein>
<reference evidence="2" key="1">
    <citation type="submission" date="2023-06" db="EMBL/GenBank/DDBJ databases">
        <authorList>
            <person name="Delattre M."/>
        </authorList>
    </citation>
    <scope>NUCLEOTIDE SEQUENCE</scope>
    <source>
        <strain evidence="2">AF72</strain>
    </source>
</reference>
<dbReference type="Proteomes" id="UP001177023">
    <property type="component" value="Unassembled WGS sequence"/>
</dbReference>
<accession>A0AA36CMF9</accession>
<evidence type="ECO:0000313" key="3">
    <source>
        <dbReference type="Proteomes" id="UP001177023"/>
    </source>
</evidence>
<feature type="non-terminal residue" evidence="2">
    <location>
        <position position="1"/>
    </location>
</feature>
<dbReference type="EMBL" id="CATQJA010002455">
    <property type="protein sequence ID" value="CAJ0570720.1"/>
    <property type="molecule type" value="Genomic_DNA"/>
</dbReference>
<evidence type="ECO:0000256" key="1">
    <source>
        <dbReference type="SAM" id="MobiDB-lite"/>
    </source>
</evidence>
<name>A0AA36CMF9_9BILA</name>
<sequence>MSSFERSSEGDGDRPGTAARSGQRRSIFAFMGKSLAEELEPHREWRAVRWSGGGQRALERYVEFGGRCPYVKLREMTKGYYFSHVKLRDGCSWKELERTIVYHPYLYTAYPGPQISQAHFHHPQGPAQVEPNPEENDPTFDQEFSEQF</sequence>
<keyword evidence="3" id="KW-1185">Reference proteome</keyword>
<feature type="compositionally biased region" description="Basic and acidic residues" evidence="1">
    <location>
        <begin position="1"/>
        <end position="14"/>
    </location>
</feature>
<dbReference type="AlphaFoldDB" id="A0AA36CMF9"/>
<feature type="region of interest" description="Disordered" evidence="1">
    <location>
        <begin position="117"/>
        <end position="148"/>
    </location>
</feature>
<organism evidence="2 3">
    <name type="scientific">Mesorhabditis spiculigera</name>
    <dbReference type="NCBI Taxonomy" id="96644"/>
    <lineage>
        <taxon>Eukaryota</taxon>
        <taxon>Metazoa</taxon>
        <taxon>Ecdysozoa</taxon>
        <taxon>Nematoda</taxon>
        <taxon>Chromadorea</taxon>
        <taxon>Rhabditida</taxon>
        <taxon>Rhabditina</taxon>
        <taxon>Rhabditomorpha</taxon>
        <taxon>Rhabditoidea</taxon>
        <taxon>Rhabditidae</taxon>
        <taxon>Mesorhabditinae</taxon>
        <taxon>Mesorhabditis</taxon>
    </lineage>
</organism>
<comment type="caution">
    <text evidence="2">The sequence shown here is derived from an EMBL/GenBank/DDBJ whole genome shotgun (WGS) entry which is preliminary data.</text>
</comment>
<feature type="compositionally biased region" description="Acidic residues" evidence="1">
    <location>
        <begin position="132"/>
        <end position="148"/>
    </location>
</feature>